<gene>
    <name evidence="1" type="ORF">FF104_20780</name>
</gene>
<proteinExistence type="predicted"/>
<dbReference type="Proteomes" id="UP000515243">
    <property type="component" value="Chromosome 2"/>
</dbReference>
<dbReference type="AlphaFoldDB" id="A0AAP9RIK8"/>
<protein>
    <submittedName>
        <fullName evidence="1">Uncharacterized protein</fullName>
    </submittedName>
</protein>
<sequence>MKGVLKITNVSQSKVKIEDFKIKYVYGRFKNKVSGIYEKLEKNNELIRKELISQFNQVYIKAGRLQEKKLKGAIKYIYISYLRSSLFEGNAMYRIDLYDEKWFLDKEECSSFINFNFIFENLFIHMNELYEKKKEYGIGISELDIEKIMFEEGEGYHKVAVNLLNDLIEDLIKSDEYKKMSKNDEVMIFAGEFRDQSKLLLKA</sequence>
<evidence type="ECO:0000313" key="2">
    <source>
        <dbReference type="Proteomes" id="UP000515243"/>
    </source>
</evidence>
<evidence type="ECO:0000313" key="1">
    <source>
        <dbReference type="EMBL" id="QMW93333.1"/>
    </source>
</evidence>
<dbReference type="GeneID" id="92946654"/>
<dbReference type="RefSeq" id="WP_035761503.1">
    <property type="nucleotide sequence ID" value="NZ_AP019717.1"/>
</dbReference>
<name>A0AAP9RIK8_CLOBU</name>
<reference evidence="1 2" key="1">
    <citation type="submission" date="2019-05" db="EMBL/GenBank/DDBJ databases">
        <authorList>
            <person name="Schori C."/>
            <person name="Ahrens C."/>
        </authorList>
    </citation>
    <scope>NUCLEOTIDE SEQUENCE [LARGE SCALE GENOMIC DNA]</scope>
    <source>
        <strain evidence="1 2">DSM 10702</strain>
    </source>
</reference>
<dbReference type="EMBL" id="CP040627">
    <property type="protein sequence ID" value="QMW93333.1"/>
    <property type="molecule type" value="Genomic_DNA"/>
</dbReference>
<organism evidence="1 2">
    <name type="scientific">Clostridium butyricum</name>
    <dbReference type="NCBI Taxonomy" id="1492"/>
    <lineage>
        <taxon>Bacteria</taxon>
        <taxon>Bacillati</taxon>
        <taxon>Bacillota</taxon>
        <taxon>Clostridia</taxon>
        <taxon>Eubacteriales</taxon>
        <taxon>Clostridiaceae</taxon>
        <taxon>Clostridium</taxon>
    </lineage>
</organism>
<accession>A0AAP9RIK8</accession>